<comment type="similarity">
    <text evidence="5">Belongs to the methyl-accepting chemotaxis (MCP) protein family.</text>
</comment>
<feature type="transmembrane region" description="Helical" evidence="7">
    <location>
        <begin position="198"/>
        <end position="220"/>
    </location>
</feature>
<gene>
    <name evidence="10" type="ORF">BC351_22045</name>
</gene>
<evidence type="ECO:0000259" key="8">
    <source>
        <dbReference type="PROSITE" id="PS50111"/>
    </source>
</evidence>
<keyword evidence="11" id="KW-1185">Reference proteome</keyword>
<dbReference type="SMART" id="SM00283">
    <property type="entry name" value="MA"/>
    <property type="match status" value="1"/>
</dbReference>
<evidence type="ECO:0000256" key="1">
    <source>
        <dbReference type="ARBA" id="ARBA00004236"/>
    </source>
</evidence>
<proteinExistence type="inferred from homology"/>
<dbReference type="PANTHER" id="PTHR32089">
    <property type="entry name" value="METHYL-ACCEPTING CHEMOTAXIS PROTEIN MCPB"/>
    <property type="match status" value="1"/>
</dbReference>
<evidence type="ECO:0000313" key="11">
    <source>
        <dbReference type="Proteomes" id="UP000190626"/>
    </source>
</evidence>
<accession>A0A1V4HN28</accession>
<dbReference type="PANTHER" id="PTHR32089:SF114">
    <property type="entry name" value="METHYL-ACCEPTING CHEMOTAXIS PROTEIN MCPB"/>
    <property type="match status" value="1"/>
</dbReference>
<evidence type="ECO:0000256" key="4">
    <source>
        <dbReference type="ARBA" id="ARBA00023224"/>
    </source>
</evidence>
<dbReference type="Pfam" id="PF00015">
    <property type="entry name" value="MCPsignal"/>
    <property type="match status" value="1"/>
</dbReference>
<dbReference type="CDD" id="cd06225">
    <property type="entry name" value="HAMP"/>
    <property type="match status" value="1"/>
</dbReference>
<comment type="subcellular location">
    <subcellularLocation>
        <location evidence="1">Cell membrane</location>
    </subcellularLocation>
</comment>
<evidence type="ECO:0000256" key="6">
    <source>
        <dbReference type="PROSITE-ProRule" id="PRU00284"/>
    </source>
</evidence>
<dbReference type="AlphaFoldDB" id="A0A1V4HN28"/>
<organism evidence="10 11">
    <name type="scientific">Paenibacillus ferrarius</name>
    <dbReference type="NCBI Taxonomy" id="1469647"/>
    <lineage>
        <taxon>Bacteria</taxon>
        <taxon>Bacillati</taxon>
        <taxon>Bacillota</taxon>
        <taxon>Bacilli</taxon>
        <taxon>Bacillales</taxon>
        <taxon>Paenibacillaceae</taxon>
        <taxon>Paenibacillus</taxon>
    </lineage>
</organism>
<protein>
    <recommendedName>
        <fullName evidence="12">Chemotaxis protein</fullName>
    </recommendedName>
</protein>
<evidence type="ECO:0000256" key="7">
    <source>
        <dbReference type="SAM" id="Phobius"/>
    </source>
</evidence>
<name>A0A1V4HN28_9BACL</name>
<feature type="domain" description="Methyl-accepting transducer" evidence="8">
    <location>
        <begin position="293"/>
        <end position="529"/>
    </location>
</feature>
<keyword evidence="2" id="KW-1003">Cell membrane</keyword>
<dbReference type="OrthoDB" id="358716at2"/>
<dbReference type="Gene3D" id="6.10.340.10">
    <property type="match status" value="1"/>
</dbReference>
<keyword evidence="3 7" id="KW-0472">Membrane</keyword>
<keyword evidence="4 6" id="KW-0807">Transducer</keyword>
<dbReference type="CDD" id="cd11386">
    <property type="entry name" value="MCP_signal"/>
    <property type="match status" value="1"/>
</dbReference>
<dbReference type="GO" id="GO:0007165">
    <property type="term" value="P:signal transduction"/>
    <property type="evidence" value="ECO:0007669"/>
    <property type="project" value="UniProtKB-KW"/>
</dbReference>
<evidence type="ECO:0000313" key="10">
    <source>
        <dbReference type="EMBL" id="OPH59016.1"/>
    </source>
</evidence>
<dbReference type="RefSeq" id="WP_079411442.1">
    <property type="nucleotide sequence ID" value="NZ_MBTG01000008.1"/>
</dbReference>
<reference evidence="11" key="1">
    <citation type="submission" date="2016-07" db="EMBL/GenBank/DDBJ databases">
        <authorList>
            <person name="Florea S."/>
            <person name="Webb J.S."/>
            <person name="Jaromczyk J."/>
            <person name="Schardl C.L."/>
        </authorList>
    </citation>
    <scope>NUCLEOTIDE SEQUENCE [LARGE SCALE GENOMIC DNA]</scope>
    <source>
        <strain evidence="11">CY1</strain>
    </source>
</reference>
<keyword evidence="7" id="KW-0812">Transmembrane</keyword>
<sequence length="580" mass="62915">MKLTLYKKLFFSFVIVLLLLSAITMTSISKMTSMGETAKQTTKTGLPQVILLANLNHDLKNLDDLMLRIQLNMQNNTSLSESSLAGGSTEDSTTPSKKAQTLFEEIQQKVTRLDAIPQNEKDAQLLKVFKDQWAQYVNGFPATLAAAEKHGIEGMRLIQQSDSSLGGCSILIEMFTKKIQEQTDEWATNLDNSYQTGITWIITLSVLAIIVGLAISFLIARHVSKPIIAMSAAAKRISSGDLSVHDISLQRQDEIGELSISFTQMTEHMRDMIHTINGHAQSVSSSAEQLKSSSIDMQEVSQQITITVKEVASGADQQTLTMEETSRSMEEVGSGIYRMAENASSIAESVEFTKQQAEAGGTYVQNTVHQMESIHQSVHQTDQVMTLLETKSQEIGQILGAIQDISQQTNLLALNAAIEAARAGEQGRGFAVVAAEVRKLAEQSSKFSGEISTLLGEIQDTIHDSGDALGHVKNEVQTGILLVQKTEQNFGEILQSTSLVASQIQEMAATTQQMSAGAQEITASVQQVASIAQKTAASSQDVSLSAVNQLETTGEVRVAAQSLSAMADELQEILARFRIA</sequence>
<dbReference type="SUPFAM" id="SSF58104">
    <property type="entry name" value="Methyl-accepting chemotaxis protein (MCP) signaling domain"/>
    <property type="match status" value="1"/>
</dbReference>
<dbReference type="Gene3D" id="1.10.287.950">
    <property type="entry name" value="Methyl-accepting chemotaxis protein"/>
    <property type="match status" value="1"/>
</dbReference>
<evidence type="ECO:0008006" key="12">
    <source>
        <dbReference type="Google" id="ProtNLM"/>
    </source>
</evidence>
<evidence type="ECO:0000256" key="3">
    <source>
        <dbReference type="ARBA" id="ARBA00023136"/>
    </source>
</evidence>
<evidence type="ECO:0000259" key="9">
    <source>
        <dbReference type="PROSITE" id="PS50885"/>
    </source>
</evidence>
<dbReference type="SMART" id="SM00304">
    <property type="entry name" value="HAMP"/>
    <property type="match status" value="2"/>
</dbReference>
<dbReference type="Pfam" id="PF00672">
    <property type="entry name" value="HAMP"/>
    <property type="match status" value="1"/>
</dbReference>
<dbReference type="STRING" id="1469647.BC351_22045"/>
<dbReference type="PROSITE" id="PS50111">
    <property type="entry name" value="CHEMOTAXIS_TRANSDUC_2"/>
    <property type="match status" value="1"/>
</dbReference>
<evidence type="ECO:0000256" key="2">
    <source>
        <dbReference type="ARBA" id="ARBA00022475"/>
    </source>
</evidence>
<dbReference type="InterPro" id="IPR004089">
    <property type="entry name" value="MCPsignal_dom"/>
</dbReference>
<dbReference type="Proteomes" id="UP000190626">
    <property type="component" value="Unassembled WGS sequence"/>
</dbReference>
<dbReference type="EMBL" id="MBTG01000008">
    <property type="protein sequence ID" value="OPH59016.1"/>
    <property type="molecule type" value="Genomic_DNA"/>
</dbReference>
<feature type="domain" description="HAMP" evidence="9">
    <location>
        <begin position="221"/>
        <end position="274"/>
    </location>
</feature>
<dbReference type="InterPro" id="IPR003660">
    <property type="entry name" value="HAMP_dom"/>
</dbReference>
<keyword evidence="7" id="KW-1133">Transmembrane helix</keyword>
<dbReference type="GO" id="GO:0005886">
    <property type="term" value="C:plasma membrane"/>
    <property type="evidence" value="ECO:0007669"/>
    <property type="project" value="UniProtKB-SubCell"/>
</dbReference>
<dbReference type="PROSITE" id="PS50885">
    <property type="entry name" value="HAMP"/>
    <property type="match status" value="1"/>
</dbReference>
<evidence type="ECO:0000256" key="5">
    <source>
        <dbReference type="ARBA" id="ARBA00029447"/>
    </source>
</evidence>
<comment type="caution">
    <text evidence="10">The sequence shown here is derived from an EMBL/GenBank/DDBJ whole genome shotgun (WGS) entry which is preliminary data.</text>
</comment>